<dbReference type="AlphaFoldDB" id="A0A368K6Z4"/>
<dbReference type="InterPro" id="IPR009642">
    <property type="entry name" value="DUF1236"/>
</dbReference>
<keyword evidence="3" id="KW-1185">Reference proteome</keyword>
<accession>A0A368K6Z4</accession>
<dbReference type="Pfam" id="PF06823">
    <property type="entry name" value="DUF1236"/>
    <property type="match status" value="1"/>
</dbReference>
<feature type="chain" id="PRO_5016645081" evidence="1">
    <location>
        <begin position="27"/>
        <end position="101"/>
    </location>
</feature>
<sequence>MMKTPVALSAALIFAGVTVGTGSAFAQDMVITEVPPPVREYVIQHPVDPVVIEGDVVEGYVIPQDIELRPVPDMPQYGYIYVNGQPVIVSLENRKVIYLGE</sequence>
<dbReference type="OrthoDB" id="102964at2"/>
<reference evidence="2 3" key="1">
    <citation type="submission" date="2018-07" db="EMBL/GenBank/DDBJ databases">
        <title>The draft genome of Phyllobacterium salinisoli.</title>
        <authorList>
            <person name="Liu L."/>
            <person name="Li L."/>
            <person name="Zhang X."/>
            <person name="Liang L."/>
        </authorList>
    </citation>
    <scope>NUCLEOTIDE SEQUENCE [LARGE SCALE GENOMIC DNA]</scope>
    <source>
        <strain evidence="2 3">LLAN61</strain>
    </source>
</reference>
<name>A0A368K6Z4_9HYPH</name>
<dbReference type="RefSeq" id="WP_114439765.1">
    <property type="nucleotide sequence ID" value="NZ_QOZG01000003.1"/>
</dbReference>
<comment type="caution">
    <text evidence="2">The sequence shown here is derived from an EMBL/GenBank/DDBJ whole genome shotgun (WGS) entry which is preliminary data.</text>
</comment>
<dbReference type="EMBL" id="QOZG01000003">
    <property type="protein sequence ID" value="RCS24142.1"/>
    <property type="molecule type" value="Genomic_DNA"/>
</dbReference>
<proteinExistence type="predicted"/>
<dbReference type="Proteomes" id="UP000253420">
    <property type="component" value="Unassembled WGS sequence"/>
</dbReference>
<evidence type="ECO:0000256" key="1">
    <source>
        <dbReference type="SAM" id="SignalP"/>
    </source>
</evidence>
<feature type="signal peptide" evidence="1">
    <location>
        <begin position="1"/>
        <end position="26"/>
    </location>
</feature>
<gene>
    <name evidence="2" type="ORF">DUT91_07390</name>
</gene>
<evidence type="ECO:0000313" key="3">
    <source>
        <dbReference type="Proteomes" id="UP000253420"/>
    </source>
</evidence>
<keyword evidence="1" id="KW-0732">Signal</keyword>
<protein>
    <submittedName>
        <fullName evidence="2">DUF1236 domain-containing protein</fullName>
    </submittedName>
</protein>
<evidence type="ECO:0000313" key="2">
    <source>
        <dbReference type="EMBL" id="RCS24142.1"/>
    </source>
</evidence>
<organism evidence="2 3">
    <name type="scientific">Phyllobacterium salinisoli</name>
    <dbReference type="NCBI Taxonomy" id="1899321"/>
    <lineage>
        <taxon>Bacteria</taxon>
        <taxon>Pseudomonadati</taxon>
        <taxon>Pseudomonadota</taxon>
        <taxon>Alphaproteobacteria</taxon>
        <taxon>Hyphomicrobiales</taxon>
        <taxon>Phyllobacteriaceae</taxon>
        <taxon>Phyllobacterium</taxon>
    </lineage>
</organism>